<reference evidence="2" key="1">
    <citation type="submission" date="2019-08" db="EMBL/GenBank/DDBJ databases">
        <authorList>
            <person name="Kucharzyk K."/>
            <person name="Murdoch R.W."/>
            <person name="Higgins S."/>
            <person name="Loffler F."/>
        </authorList>
    </citation>
    <scope>NUCLEOTIDE SEQUENCE</scope>
</reference>
<gene>
    <name evidence="2" type="ORF">SDC9_112589</name>
</gene>
<feature type="compositionally biased region" description="Basic and acidic residues" evidence="1">
    <location>
        <begin position="30"/>
        <end position="39"/>
    </location>
</feature>
<evidence type="ECO:0000256" key="1">
    <source>
        <dbReference type="SAM" id="MobiDB-lite"/>
    </source>
</evidence>
<organism evidence="2">
    <name type="scientific">bioreactor metagenome</name>
    <dbReference type="NCBI Taxonomy" id="1076179"/>
    <lineage>
        <taxon>unclassified sequences</taxon>
        <taxon>metagenomes</taxon>
        <taxon>ecological metagenomes</taxon>
    </lineage>
</organism>
<protein>
    <submittedName>
        <fullName evidence="2">Uncharacterized protein</fullName>
    </submittedName>
</protein>
<evidence type="ECO:0000313" key="2">
    <source>
        <dbReference type="EMBL" id="MPM65692.1"/>
    </source>
</evidence>
<comment type="caution">
    <text evidence="2">The sequence shown here is derived from an EMBL/GenBank/DDBJ whole genome shotgun (WGS) entry which is preliminary data.</text>
</comment>
<feature type="region of interest" description="Disordered" evidence="1">
    <location>
        <begin position="1"/>
        <end position="47"/>
    </location>
</feature>
<dbReference type="EMBL" id="VSSQ01020660">
    <property type="protein sequence ID" value="MPM65692.1"/>
    <property type="molecule type" value="Genomic_DNA"/>
</dbReference>
<accession>A0A645BKF9</accession>
<dbReference type="AlphaFoldDB" id="A0A645BKF9"/>
<sequence>MGEPAHGPFKETQRNQRGVYNSIYGEEGLEDHGRTDQTGRTRQKNHRSEYALELELGIIEKTGQDKGHQEHDGNLDNQIGDYIAHRSEKHLVFEEPGIVLEPCEFQVVPSPRLQREQEGTDHRIEVQDENEECRGDDEQPAVQVDFLCQCGFCHDAFPLYVAFRESDTASIQRYRSGE</sequence>
<proteinExistence type="predicted"/>
<name>A0A645BKF9_9ZZZZ</name>